<name>A0AB34ICZ8_PRYPA</name>
<evidence type="ECO:0000259" key="1">
    <source>
        <dbReference type="Pfam" id="PF05699"/>
    </source>
</evidence>
<comment type="caution">
    <text evidence="2">The sequence shown here is derived from an EMBL/GenBank/DDBJ whole genome shotgun (WGS) entry which is preliminary data.</text>
</comment>
<feature type="domain" description="HAT C-terminal dimerisation" evidence="1">
    <location>
        <begin position="141"/>
        <end position="213"/>
    </location>
</feature>
<dbReference type="SUPFAM" id="SSF53098">
    <property type="entry name" value="Ribonuclease H-like"/>
    <property type="match status" value="1"/>
</dbReference>
<dbReference type="InterPro" id="IPR012337">
    <property type="entry name" value="RNaseH-like_sf"/>
</dbReference>
<accession>A0AB34ICZ8</accession>
<organism evidence="2 3">
    <name type="scientific">Prymnesium parvum</name>
    <name type="common">Toxic golden alga</name>
    <dbReference type="NCBI Taxonomy" id="97485"/>
    <lineage>
        <taxon>Eukaryota</taxon>
        <taxon>Haptista</taxon>
        <taxon>Haptophyta</taxon>
        <taxon>Prymnesiophyceae</taxon>
        <taxon>Prymnesiales</taxon>
        <taxon>Prymnesiaceae</taxon>
        <taxon>Prymnesium</taxon>
    </lineage>
</organism>
<protein>
    <recommendedName>
        <fullName evidence="1">HAT C-terminal dimerisation domain-containing protein</fullName>
    </recommendedName>
</protein>
<dbReference type="GO" id="GO:0046983">
    <property type="term" value="F:protein dimerization activity"/>
    <property type="evidence" value="ECO:0007669"/>
    <property type="project" value="InterPro"/>
</dbReference>
<reference evidence="2 3" key="1">
    <citation type="journal article" date="2024" name="Science">
        <title>Giant polyketide synthase enzymes in the biosynthesis of giant marine polyether toxins.</title>
        <authorList>
            <person name="Fallon T.R."/>
            <person name="Shende V.V."/>
            <person name="Wierzbicki I.H."/>
            <person name="Pendleton A.L."/>
            <person name="Watervoot N.F."/>
            <person name="Auber R.P."/>
            <person name="Gonzalez D.J."/>
            <person name="Wisecaver J.H."/>
            <person name="Moore B.S."/>
        </authorList>
    </citation>
    <scope>NUCLEOTIDE SEQUENCE [LARGE SCALE GENOMIC DNA]</scope>
    <source>
        <strain evidence="2 3">12B1</strain>
    </source>
</reference>
<dbReference type="EMBL" id="JBGBPQ010000031">
    <property type="protein sequence ID" value="KAL1495642.1"/>
    <property type="molecule type" value="Genomic_DNA"/>
</dbReference>
<dbReference type="Proteomes" id="UP001515480">
    <property type="component" value="Unassembled WGS sequence"/>
</dbReference>
<dbReference type="AlphaFoldDB" id="A0AB34ICZ8"/>
<evidence type="ECO:0000313" key="3">
    <source>
        <dbReference type="Proteomes" id="UP001515480"/>
    </source>
</evidence>
<gene>
    <name evidence="2" type="ORF">AB1Y20_016509</name>
</gene>
<dbReference type="InterPro" id="IPR008906">
    <property type="entry name" value="HATC_C_dom"/>
</dbReference>
<keyword evidence="3" id="KW-1185">Reference proteome</keyword>
<sequence>MAEASEGRRQPAVVGLDVPFDETGRDKKRKVSKSMPIRCGPIWSTTVSIIANDKAYTTAPEVVCIDCGKSFVGGVTRIKTHLMKQCSCSTSELQELRAKLVLESEQHEEEKVKKKRIREVDAAANKEDPFRDKEGVFSKQSVLINAKRMAPAKWWKQYGTHLPLLSSVAQKVLAQVVCSSAAERNWSIYGRIKTKGRSQLGRSRADKLVYCHEAIHLKNKLQRASYTQLCEKWDTDSDSDSDVEEADLMA</sequence>
<evidence type="ECO:0000313" key="2">
    <source>
        <dbReference type="EMBL" id="KAL1495642.1"/>
    </source>
</evidence>
<proteinExistence type="predicted"/>
<dbReference type="Pfam" id="PF05699">
    <property type="entry name" value="Dimer_Tnp_hAT"/>
    <property type="match status" value="1"/>
</dbReference>